<proteinExistence type="predicted"/>
<name>A0A3A5JXN4_9ENTR</name>
<keyword evidence="2" id="KW-1185">Reference proteome</keyword>
<comment type="caution">
    <text evidence="1">The sequence shown here is derived from an EMBL/GenBank/DDBJ whole genome shotgun (WGS) entry which is preliminary data.</text>
</comment>
<dbReference type="RefSeq" id="WP_120063454.1">
    <property type="nucleotide sequence ID" value="NZ_QZWH01000006.1"/>
</dbReference>
<sequence>MGNNIDVHIPPMADPLGRHWQQPTAEGILIDGKHAVMDNQTFSALAEYSGSVPSGVYPGKMWKAISSDGRKFLRWYGIADDLRLCTCNQREILIVEASNG</sequence>
<organism evidence="1 2">
    <name type="scientific">Buttiauxella izardii</name>
    <dbReference type="NCBI Taxonomy" id="82991"/>
    <lineage>
        <taxon>Bacteria</taxon>
        <taxon>Pseudomonadati</taxon>
        <taxon>Pseudomonadota</taxon>
        <taxon>Gammaproteobacteria</taxon>
        <taxon>Enterobacterales</taxon>
        <taxon>Enterobacteriaceae</taxon>
        <taxon>Buttiauxella</taxon>
    </lineage>
</organism>
<dbReference type="Proteomes" id="UP000276295">
    <property type="component" value="Unassembled WGS sequence"/>
</dbReference>
<protein>
    <submittedName>
        <fullName evidence="1">Uncharacterized protein</fullName>
    </submittedName>
</protein>
<accession>A0A3A5JXN4</accession>
<dbReference type="AlphaFoldDB" id="A0A3A5JXN4"/>
<dbReference type="OrthoDB" id="6636776at2"/>
<reference evidence="1 2" key="1">
    <citation type="submission" date="2018-09" db="EMBL/GenBank/DDBJ databases">
        <title>Draft genome sequence of Buttiauxella izardii CCUG 35510T.</title>
        <authorList>
            <person name="Salva-Serra F."/>
            <person name="Marathe N."/>
            <person name="Moore E."/>
            <person name="Stadler-Svensson L."/>
            <person name="Engstrom-Jakobsson H."/>
        </authorList>
    </citation>
    <scope>NUCLEOTIDE SEQUENCE [LARGE SCALE GENOMIC DNA]</scope>
    <source>
        <strain evidence="1 2">CCUG 35510</strain>
    </source>
</reference>
<dbReference type="EMBL" id="QZWH01000006">
    <property type="protein sequence ID" value="RJT26885.1"/>
    <property type="molecule type" value="Genomic_DNA"/>
</dbReference>
<evidence type="ECO:0000313" key="1">
    <source>
        <dbReference type="EMBL" id="RJT26885.1"/>
    </source>
</evidence>
<evidence type="ECO:0000313" key="2">
    <source>
        <dbReference type="Proteomes" id="UP000276295"/>
    </source>
</evidence>
<gene>
    <name evidence="1" type="ORF">D6029_03610</name>
</gene>